<dbReference type="PANTHER" id="PTHR10458:SF22">
    <property type="entry name" value="PEPTIDE DEFORMYLASE"/>
    <property type="match status" value="1"/>
</dbReference>
<proteinExistence type="inferred from homology"/>
<dbReference type="Gene3D" id="3.90.45.10">
    <property type="entry name" value="Peptide deformylase"/>
    <property type="match status" value="1"/>
</dbReference>
<dbReference type="OrthoDB" id="9804313at2"/>
<dbReference type="GO" id="GO:0042586">
    <property type="term" value="F:peptide deformylase activity"/>
    <property type="evidence" value="ECO:0007669"/>
    <property type="project" value="InterPro"/>
</dbReference>
<dbReference type="RefSeq" id="WP_088559483.1">
    <property type="nucleotide sequence ID" value="NZ_FYEH01000001.1"/>
</dbReference>
<dbReference type="Proteomes" id="UP000197065">
    <property type="component" value="Unassembled WGS sequence"/>
</dbReference>
<dbReference type="NCBIfam" id="NF009484">
    <property type="entry name" value="PRK12846.1-5"/>
    <property type="match status" value="1"/>
</dbReference>
<sequence>MTARPIVLHPDPRLRQPCAPVTAFDPELQALSDDLLESMRAAEGVGITGPHVGVLQRITVIDLGQGPVTYVNPAILEASADSARFEEGSISMPGVRETILRPARVLIAYQDLSGATHRLEAEGFLACCLQHEIDQLDGVFWLERLSKLRRDRLIKRYEKIARRGPP</sequence>
<comment type="similarity">
    <text evidence="1 2">Belongs to the polypeptide deformylase family.</text>
</comment>
<accession>A0A212PY81</accession>
<dbReference type="PIRSF" id="PIRSF004749">
    <property type="entry name" value="Pep_def"/>
    <property type="match status" value="1"/>
</dbReference>
<feature type="active site" evidence="2">
    <location>
        <position position="132"/>
    </location>
</feature>
<reference evidence="3 4" key="1">
    <citation type="submission" date="2017-06" db="EMBL/GenBank/DDBJ databases">
        <authorList>
            <person name="Kim H.J."/>
            <person name="Triplett B.A."/>
        </authorList>
    </citation>
    <scope>NUCLEOTIDE SEQUENCE [LARGE SCALE GENOMIC DNA]</scope>
    <source>
        <strain evidence="3 4">B29T1</strain>
    </source>
</reference>
<dbReference type="AlphaFoldDB" id="A0A212PY81"/>
<dbReference type="InterPro" id="IPR036821">
    <property type="entry name" value="Peptide_deformylase_sf"/>
</dbReference>
<dbReference type="Pfam" id="PF01327">
    <property type="entry name" value="Pep_deformylase"/>
    <property type="match status" value="1"/>
</dbReference>
<dbReference type="PRINTS" id="PR01576">
    <property type="entry name" value="PDEFORMYLASE"/>
</dbReference>
<name>A0A212PY81_9PROT</name>
<dbReference type="CDD" id="cd00487">
    <property type="entry name" value="Pep_deformylase"/>
    <property type="match status" value="1"/>
</dbReference>
<comment type="caution">
    <text evidence="2">Lacks conserved residue(s) required for the propagation of feature annotation.</text>
</comment>
<organism evidence="3 4">
    <name type="scientific">Arboricoccus pini</name>
    <dbReference type="NCBI Taxonomy" id="1963835"/>
    <lineage>
        <taxon>Bacteria</taxon>
        <taxon>Pseudomonadati</taxon>
        <taxon>Pseudomonadota</taxon>
        <taxon>Alphaproteobacteria</taxon>
        <taxon>Geminicoccales</taxon>
        <taxon>Geminicoccaceae</taxon>
        <taxon>Arboricoccus</taxon>
    </lineage>
</organism>
<dbReference type="HAMAP" id="MF_00163">
    <property type="entry name" value="Pep_deformylase"/>
    <property type="match status" value="1"/>
</dbReference>
<evidence type="ECO:0000313" key="3">
    <source>
        <dbReference type="EMBL" id="SNB51924.1"/>
    </source>
</evidence>
<evidence type="ECO:0000256" key="1">
    <source>
        <dbReference type="ARBA" id="ARBA00010759"/>
    </source>
</evidence>
<dbReference type="SUPFAM" id="SSF56420">
    <property type="entry name" value="Peptide deformylase"/>
    <property type="match status" value="1"/>
</dbReference>
<protein>
    <recommendedName>
        <fullName evidence="2">Peptide deformylase-like</fullName>
    </recommendedName>
    <alternativeName>
        <fullName evidence="2">Polypeptide deformylase-like</fullName>
    </alternativeName>
</protein>
<dbReference type="EMBL" id="FYEH01000001">
    <property type="protein sequence ID" value="SNB51924.1"/>
    <property type="molecule type" value="Genomic_DNA"/>
</dbReference>
<dbReference type="NCBIfam" id="TIGR00079">
    <property type="entry name" value="pept_deformyl"/>
    <property type="match status" value="1"/>
</dbReference>
<evidence type="ECO:0000256" key="2">
    <source>
        <dbReference type="HAMAP-Rule" id="MF_00163"/>
    </source>
</evidence>
<keyword evidence="4" id="KW-1185">Reference proteome</keyword>
<dbReference type="PANTHER" id="PTHR10458">
    <property type="entry name" value="PEPTIDE DEFORMYLASE"/>
    <property type="match status" value="1"/>
</dbReference>
<gene>
    <name evidence="3" type="ORF">SAMN07250955_101148</name>
</gene>
<evidence type="ECO:0000313" key="4">
    <source>
        <dbReference type="Proteomes" id="UP000197065"/>
    </source>
</evidence>
<dbReference type="InterPro" id="IPR023635">
    <property type="entry name" value="Peptide_deformylase"/>
</dbReference>